<feature type="signal peptide" evidence="2">
    <location>
        <begin position="1"/>
        <end position="26"/>
    </location>
</feature>
<protein>
    <recommendedName>
        <fullName evidence="3">SMP-30/Gluconolactonase/LRE-like region domain-containing protein</fullName>
    </recommendedName>
</protein>
<dbReference type="InParanoid" id="A0A0G4GZG2"/>
<keyword evidence="2" id="KW-0732">Signal</keyword>
<dbReference type="AlphaFoldDB" id="A0A0G4GZG2"/>
<evidence type="ECO:0000313" key="4">
    <source>
        <dbReference type="EMBL" id="CEM36384.1"/>
    </source>
</evidence>
<gene>
    <name evidence="4" type="ORF">Vbra_10477</name>
</gene>
<sequence length="429" mass="46229">MASSVESAALALSCLLVAAMVRSAAGAGRELDPVQGEGQGLDIGTKVPVASFVSPEDLEKIFAKDAQTEVIEKDFSFTEGPVWVPELRDGRGALLHTDLDLNNVYEWCPDTQRGRVFFTNSGGFVEWSVGQRNSDFIFISGNGQAIDPTERNFLTIAQHGSFRVSKIDLGPLIKNGGALARIDEFQTIVDNFQGVRFNSPNDVVYACNGGLYFGDPPFGRQAVFGEARTEGDARSEINDAFGFVSGVYYVPPDSHDAELILRNVYRPNGIGISPDDSLIIGQESDTSEGNLGLTFPSGRWYVAKVDPHDPKETHEILLVSEEEFAAKVDFSKAGFIDGLDISAPNEHFPNGVLFASGPGGLYVIKVPETKDVDLSQDDAGAPILAFIDTSTFAVNAHVAPDGFLYITGGANLFRIKLADSIKPAISRCH</sequence>
<reference evidence="4 5" key="1">
    <citation type="submission" date="2014-11" db="EMBL/GenBank/DDBJ databases">
        <authorList>
            <person name="Zhu J."/>
            <person name="Qi W."/>
            <person name="Song R."/>
        </authorList>
    </citation>
    <scope>NUCLEOTIDE SEQUENCE [LARGE SCALE GENOMIC DNA]</scope>
</reference>
<dbReference type="OrthoDB" id="423498at2759"/>
<dbReference type="GO" id="GO:0016787">
    <property type="term" value="F:hydrolase activity"/>
    <property type="evidence" value="ECO:0007669"/>
    <property type="project" value="UniProtKB-KW"/>
</dbReference>
<evidence type="ECO:0000259" key="3">
    <source>
        <dbReference type="Pfam" id="PF08450"/>
    </source>
</evidence>
<dbReference type="PANTHER" id="PTHR47572">
    <property type="entry name" value="LIPOPROTEIN-RELATED"/>
    <property type="match status" value="1"/>
</dbReference>
<proteinExistence type="predicted"/>
<feature type="domain" description="SMP-30/Gluconolactonase/LRE-like region" evidence="3">
    <location>
        <begin position="77"/>
        <end position="286"/>
    </location>
</feature>
<dbReference type="Pfam" id="PF08450">
    <property type="entry name" value="SGL"/>
    <property type="match status" value="1"/>
</dbReference>
<accession>A0A0G4GZG2</accession>
<evidence type="ECO:0000256" key="1">
    <source>
        <dbReference type="ARBA" id="ARBA00022801"/>
    </source>
</evidence>
<dbReference type="PANTHER" id="PTHR47572:SF4">
    <property type="entry name" value="LACTONASE DRP35"/>
    <property type="match status" value="1"/>
</dbReference>
<dbReference type="Proteomes" id="UP000041254">
    <property type="component" value="Unassembled WGS sequence"/>
</dbReference>
<dbReference type="InterPro" id="IPR051262">
    <property type="entry name" value="SMP-30/CGR1_Lactonase"/>
</dbReference>
<keyword evidence="5" id="KW-1185">Reference proteome</keyword>
<dbReference type="EMBL" id="CDMY01000887">
    <property type="protein sequence ID" value="CEM36384.1"/>
    <property type="molecule type" value="Genomic_DNA"/>
</dbReference>
<evidence type="ECO:0000256" key="2">
    <source>
        <dbReference type="SAM" id="SignalP"/>
    </source>
</evidence>
<name>A0A0G4GZG2_VITBC</name>
<organism evidence="4 5">
    <name type="scientific">Vitrella brassicaformis (strain CCMP3155)</name>
    <dbReference type="NCBI Taxonomy" id="1169540"/>
    <lineage>
        <taxon>Eukaryota</taxon>
        <taxon>Sar</taxon>
        <taxon>Alveolata</taxon>
        <taxon>Colpodellida</taxon>
        <taxon>Vitrellaceae</taxon>
        <taxon>Vitrella</taxon>
    </lineage>
</organism>
<dbReference type="InterPro" id="IPR013658">
    <property type="entry name" value="SGL"/>
</dbReference>
<keyword evidence="1" id="KW-0378">Hydrolase</keyword>
<feature type="chain" id="PRO_5005190891" description="SMP-30/Gluconolactonase/LRE-like region domain-containing protein" evidence="2">
    <location>
        <begin position="27"/>
        <end position="429"/>
    </location>
</feature>
<dbReference type="SUPFAM" id="SSF63829">
    <property type="entry name" value="Calcium-dependent phosphotriesterase"/>
    <property type="match status" value="1"/>
</dbReference>
<dbReference type="PhylomeDB" id="A0A0G4GZG2"/>
<evidence type="ECO:0000313" key="5">
    <source>
        <dbReference type="Proteomes" id="UP000041254"/>
    </source>
</evidence>
<dbReference type="Gene3D" id="2.120.10.30">
    <property type="entry name" value="TolB, C-terminal domain"/>
    <property type="match status" value="1"/>
</dbReference>
<dbReference type="VEuPathDB" id="CryptoDB:Vbra_10477"/>
<dbReference type="InterPro" id="IPR011042">
    <property type="entry name" value="6-blade_b-propeller_TolB-like"/>
</dbReference>